<keyword evidence="11" id="KW-1185">Reference proteome</keyword>
<dbReference type="Pfam" id="PF16657">
    <property type="entry name" value="Malt_amylase_C"/>
    <property type="match status" value="1"/>
</dbReference>
<comment type="similarity">
    <text evidence="2">Belongs to the glycosyl hydrolase 13 family.</text>
</comment>
<dbReference type="EC" id="3.2.1.20" evidence="3"/>
<evidence type="ECO:0000256" key="5">
    <source>
        <dbReference type="ARBA" id="ARBA00023295"/>
    </source>
</evidence>
<dbReference type="InterPro" id="IPR045857">
    <property type="entry name" value="O16G_dom_2"/>
</dbReference>
<evidence type="ECO:0000256" key="2">
    <source>
        <dbReference type="ARBA" id="ARBA00008061"/>
    </source>
</evidence>
<dbReference type="Gene3D" id="2.60.40.1180">
    <property type="entry name" value="Golgi alpha-mannosidase II"/>
    <property type="match status" value="1"/>
</dbReference>
<proteinExistence type="inferred from homology"/>
<keyword evidence="4" id="KW-0378">Hydrolase</keyword>
<dbReference type="GO" id="GO:0004556">
    <property type="term" value="F:alpha-amylase activity"/>
    <property type="evidence" value="ECO:0007669"/>
    <property type="project" value="TreeGrafter"/>
</dbReference>
<dbReference type="SUPFAM" id="SSF51011">
    <property type="entry name" value="Glycosyl hydrolase domain"/>
    <property type="match status" value="1"/>
</dbReference>
<dbReference type="GO" id="GO:0005987">
    <property type="term" value="P:sucrose catabolic process"/>
    <property type="evidence" value="ECO:0007669"/>
    <property type="project" value="TreeGrafter"/>
</dbReference>
<evidence type="ECO:0000256" key="6">
    <source>
        <dbReference type="ARBA" id="ARBA00026248"/>
    </source>
</evidence>
<evidence type="ECO:0000256" key="8">
    <source>
        <dbReference type="ARBA" id="ARBA00073730"/>
    </source>
</evidence>
<dbReference type="CDD" id="cd11333">
    <property type="entry name" value="AmyAc_SI_OligoGlu_DGase"/>
    <property type="match status" value="1"/>
</dbReference>
<dbReference type="GO" id="GO:0004575">
    <property type="term" value="F:sucrose alpha-glucosidase activity"/>
    <property type="evidence" value="ECO:0007669"/>
    <property type="project" value="TreeGrafter"/>
</dbReference>
<dbReference type="Gene3D" id="3.20.20.80">
    <property type="entry name" value="Glycosidases"/>
    <property type="match status" value="1"/>
</dbReference>
<dbReference type="RefSeq" id="XP_069229314.1">
    <property type="nucleotide sequence ID" value="XM_069374032.1"/>
</dbReference>
<dbReference type="GO" id="GO:0004558">
    <property type="term" value="F:alpha-1,4-glucosidase activity"/>
    <property type="evidence" value="ECO:0007669"/>
    <property type="project" value="UniProtKB-EC"/>
</dbReference>
<feature type="domain" description="Glycosyl hydrolase family 13 catalytic" evidence="9">
    <location>
        <begin position="27"/>
        <end position="447"/>
    </location>
</feature>
<dbReference type="GO" id="GO:0000025">
    <property type="term" value="P:maltose catabolic process"/>
    <property type="evidence" value="ECO:0007669"/>
    <property type="project" value="TreeGrafter"/>
</dbReference>
<dbReference type="InterPro" id="IPR006047">
    <property type="entry name" value="GH13_cat_dom"/>
</dbReference>
<dbReference type="SMART" id="SM00642">
    <property type="entry name" value="Aamy"/>
    <property type="match status" value="1"/>
</dbReference>
<organism evidence="10 11">
    <name type="scientific">Cladosporium halotolerans</name>
    <dbReference type="NCBI Taxonomy" id="1052096"/>
    <lineage>
        <taxon>Eukaryota</taxon>
        <taxon>Fungi</taxon>
        <taxon>Dikarya</taxon>
        <taxon>Ascomycota</taxon>
        <taxon>Pezizomycotina</taxon>
        <taxon>Dothideomycetes</taxon>
        <taxon>Dothideomycetidae</taxon>
        <taxon>Cladosporiales</taxon>
        <taxon>Cladosporiaceae</taxon>
        <taxon>Cladosporium</taxon>
    </lineage>
</organism>
<dbReference type="AlphaFoldDB" id="A0AB34KMF6"/>
<dbReference type="SUPFAM" id="SSF51445">
    <property type="entry name" value="(Trans)glycosidases"/>
    <property type="match status" value="1"/>
</dbReference>
<evidence type="ECO:0000256" key="4">
    <source>
        <dbReference type="ARBA" id="ARBA00022801"/>
    </source>
</evidence>
<dbReference type="Gene3D" id="3.90.400.10">
    <property type="entry name" value="Oligo-1,6-glucosidase, Domain 2"/>
    <property type="match status" value="1"/>
</dbReference>
<evidence type="ECO:0000256" key="7">
    <source>
        <dbReference type="ARBA" id="ARBA00041343"/>
    </source>
</evidence>
<evidence type="ECO:0000256" key="1">
    <source>
        <dbReference type="ARBA" id="ARBA00001657"/>
    </source>
</evidence>
<evidence type="ECO:0000313" key="10">
    <source>
        <dbReference type="EMBL" id="KAL1586209.1"/>
    </source>
</evidence>
<dbReference type="NCBIfam" id="NF008183">
    <property type="entry name" value="PRK10933.1"/>
    <property type="match status" value="1"/>
</dbReference>
<comment type="caution">
    <text evidence="10">The sequence shown here is derived from an EMBL/GenBank/DDBJ whole genome shotgun (WGS) entry which is preliminary data.</text>
</comment>
<dbReference type="GeneID" id="96006870"/>
<protein>
    <recommendedName>
        <fullName evidence="8">Alpha-glucosidase</fullName>
        <ecNumber evidence="3">3.2.1.20</ecNumber>
    </recommendedName>
    <alternativeName>
        <fullName evidence="7">Maltase</fullName>
    </alternativeName>
</protein>
<dbReference type="PANTHER" id="PTHR10357">
    <property type="entry name" value="ALPHA-AMYLASE FAMILY MEMBER"/>
    <property type="match status" value="1"/>
</dbReference>
<dbReference type="FunFam" id="3.20.20.80:FF:000087">
    <property type="entry name" value="Oligo-1,6-glucosidase IMA1"/>
    <property type="match status" value="1"/>
</dbReference>
<comment type="catalytic activity">
    <reaction evidence="1">
        <text>Hydrolysis of terminal, non-reducing (1-&gt;4)-linked alpha-D-glucose residues with release of alpha-D-glucose.</text>
        <dbReference type="EC" id="3.2.1.20"/>
    </reaction>
</comment>
<sequence>MSLQVQPQYINSPQVQRAWWKEASIYQIYPSSFKDSNGDGVGDIPGIIEKLDYIKALGVDVVWVCPIYTSPLVDMGYDIADYRAIDPRYGTMQDVDNLIAGLHARGLKLVMDLVVNHTSDQHEWFRRSRSSKDNPYRDWYIWRKPRYDAQGNRHPPNNWSSYFSGGAWTYDEPTGEYYLHLFAKEQPDLNWECDAMRGAIYNTMRFWLDKGVDGFRMDVINLISKDPELPDAKIIHQDRQYHHGSEHYANGPRIHEFLQVMGGIMKEYDAFNVGEMPWVEDPDEILRCVGSSRNELNMIFNFEIVEGIDHGEGGKFTPQQWQMSELKSIVNKWQRFMYENGGWNALYLENHDQARTVSRWGSDKPEFRQLAAKMFATFLGLQSGTLFLYQGQELGMSNIPSDWGMEEFRDLETLNHWKELCDTRPNDEEAKALAKTQYHTKSRDNARTPMQWSEHRHAGFTTGDPWFRVNDSYKQCNAANQVGNPTSPFEYWAAILRLRKEMVDMFVYGDFEMVDADNDDVFAYMRSFDGKSVMVVCNFRESPVEWNVPLGLYSPKEETLLITTYGDISSTSRSVSLRPFEAFACTQSRIASRL</sequence>
<evidence type="ECO:0000313" key="11">
    <source>
        <dbReference type="Proteomes" id="UP000803884"/>
    </source>
</evidence>
<dbReference type="InterPro" id="IPR013780">
    <property type="entry name" value="Glyco_hydro_b"/>
</dbReference>
<dbReference type="InterPro" id="IPR017853">
    <property type="entry name" value="GH"/>
</dbReference>
<accession>A0AB34KMF6</accession>
<dbReference type="Pfam" id="PF00128">
    <property type="entry name" value="Alpha-amylase"/>
    <property type="match status" value="1"/>
</dbReference>
<evidence type="ECO:0000256" key="3">
    <source>
        <dbReference type="ARBA" id="ARBA00012741"/>
    </source>
</evidence>
<keyword evidence="6" id="KW-0462">Maltose metabolism</keyword>
<evidence type="ECO:0000259" key="9">
    <source>
        <dbReference type="SMART" id="SM00642"/>
    </source>
</evidence>
<dbReference type="Proteomes" id="UP000803884">
    <property type="component" value="Unassembled WGS sequence"/>
</dbReference>
<dbReference type="EMBL" id="JAAQHG020000015">
    <property type="protein sequence ID" value="KAL1586209.1"/>
    <property type="molecule type" value="Genomic_DNA"/>
</dbReference>
<dbReference type="GO" id="GO:0004574">
    <property type="term" value="F:oligo-1,6-glucosidase activity"/>
    <property type="evidence" value="ECO:0007669"/>
    <property type="project" value="TreeGrafter"/>
</dbReference>
<gene>
    <name evidence="10" type="ORF">WHR41_05427</name>
</gene>
<dbReference type="FunFam" id="3.90.400.10:FF:000003">
    <property type="entry name" value="Probable alpha-glucosidase (Maltase)"/>
    <property type="match status" value="1"/>
</dbReference>
<dbReference type="InterPro" id="IPR032091">
    <property type="entry name" value="Malt_amylase-like_C"/>
</dbReference>
<dbReference type="FunFam" id="3.20.20.80:FF:000064">
    <property type="entry name" value="Oligo-1,6-glucosidase"/>
    <property type="match status" value="1"/>
</dbReference>
<name>A0AB34KMF6_9PEZI</name>
<reference evidence="10 11" key="1">
    <citation type="journal article" date="2020" name="Microbiol. Resour. Announc.">
        <title>Draft Genome Sequence of a Cladosporium Species Isolated from the Mesophotic Ascidian Didemnum maculosum.</title>
        <authorList>
            <person name="Gioti A."/>
            <person name="Siaperas R."/>
            <person name="Nikolaivits E."/>
            <person name="Le Goff G."/>
            <person name="Ouazzani J."/>
            <person name="Kotoulas G."/>
            <person name="Topakas E."/>
        </authorList>
    </citation>
    <scope>NUCLEOTIDE SEQUENCE [LARGE SCALE GENOMIC DNA]</scope>
    <source>
        <strain evidence="10 11">TM138-S3</strain>
    </source>
</reference>
<dbReference type="FunFam" id="2.60.40.1180:FF:000007">
    <property type="entry name" value="Sucrose isomerase"/>
    <property type="match status" value="1"/>
</dbReference>
<dbReference type="GO" id="GO:0033934">
    <property type="term" value="F:glucan 1,4-alpha-maltotriohydrolase activity"/>
    <property type="evidence" value="ECO:0007669"/>
    <property type="project" value="TreeGrafter"/>
</dbReference>
<dbReference type="PANTHER" id="PTHR10357:SF232">
    <property type="entry name" value="GLYCOSYL HYDROLASE FAMILY 13 CATALYTIC DOMAIN-CONTAINING PROTEIN"/>
    <property type="match status" value="1"/>
</dbReference>
<keyword evidence="5" id="KW-0326">Glycosidase</keyword>